<protein>
    <submittedName>
        <fullName evidence="1">CARDB protein</fullName>
    </submittedName>
</protein>
<dbReference type="EMBL" id="BK059088">
    <property type="protein sequence ID" value="DAE28555.1"/>
    <property type="molecule type" value="Genomic_DNA"/>
</dbReference>
<sequence length="507" mass="54841">MTTSTSIKVITPANLGKGIEFNPATNQWEAKSGFDCSTIDQLPERLWKKGTTLLAKQDGQCVRLSSFDTFFQEIGVGITASRTNGFTGEEYRVVVTVTNTGEGTNELTNLNISKPEGLGVAYYIKDLETSKVQVDEIERVDDFTYNIKNTKKGGTAIIRFTVVPKALGNYQFTAMVNPNSALDKDLGNNTSTIVLNAQHKTDVNLEVSQECPIVELTDVATGTVLGQAHTDADKTRGSDGREIKSKRRIATRWGKLGGPGSVFYVDRGSRGLQLRLSHPATIISAASPVNNRHINKVETVYTKSGFKTYVSDFIIDSDKNSAQTSLEHNAIFKIGTSGNNENEVTDLTVAENAQDITINGDYRSITLLVKPRGKNCALQGWVICFSKPSEPKSISLTNVQGGVVSKASRVVEKTSDYTSIIREDKSLYQTIPETPDASFLSNPTETLVSVLKVKAGTAASATINWNGLAPLKTSGLVTITDNGVTVSANATSADSVRSQYLDVIIED</sequence>
<proteinExistence type="predicted"/>
<accession>A0A8S5RBN3</accession>
<reference evidence="1" key="1">
    <citation type="journal article" date="2021" name="Proc. Natl. Acad. Sci. U.S.A.">
        <title>A Catalog of Tens of Thousands of Viruses from Human Metagenomes Reveals Hidden Associations with Chronic Diseases.</title>
        <authorList>
            <person name="Tisza M.J."/>
            <person name="Buck C.B."/>
        </authorList>
    </citation>
    <scope>NUCLEOTIDE SEQUENCE</scope>
    <source>
        <strain evidence="1">CtOZh10</strain>
    </source>
</reference>
<organism evidence="1">
    <name type="scientific">virus sp. ctOZh10</name>
    <dbReference type="NCBI Taxonomy" id="2828250"/>
    <lineage>
        <taxon>Viruses</taxon>
    </lineage>
</organism>
<name>A0A8S5RBN3_9VIRU</name>
<dbReference type="InterPro" id="IPR013783">
    <property type="entry name" value="Ig-like_fold"/>
</dbReference>
<dbReference type="Gene3D" id="2.60.40.10">
    <property type="entry name" value="Immunoglobulins"/>
    <property type="match status" value="1"/>
</dbReference>
<evidence type="ECO:0000313" key="1">
    <source>
        <dbReference type="EMBL" id="DAE28555.1"/>
    </source>
</evidence>